<dbReference type="OrthoDB" id="6717394at2"/>
<dbReference type="InterPro" id="IPR027791">
    <property type="entry name" value="Galactosyl_T_C"/>
</dbReference>
<gene>
    <name evidence="4" type="ORF">EDB95_2010</name>
</gene>
<proteinExistence type="predicted"/>
<evidence type="ECO:0000259" key="2">
    <source>
        <dbReference type="Pfam" id="PF00535"/>
    </source>
</evidence>
<dbReference type="SUPFAM" id="SSF53448">
    <property type="entry name" value="Nucleotide-diphospho-sugar transferases"/>
    <property type="match status" value="1"/>
</dbReference>
<feature type="domain" description="Glycosyltransferase 2-like" evidence="2">
    <location>
        <begin position="6"/>
        <end position="142"/>
    </location>
</feature>
<dbReference type="RefSeq" id="WP_133993140.1">
    <property type="nucleotide sequence ID" value="NZ_SODV01000001.1"/>
</dbReference>
<evidence type="ECO:0000256" key="1">
    <source>
        <dbReference type="ARBA" id="ARBA00022679"/>
    </source>
</evidence>
<dbReference type="InterPro" id="IPR029044">
    <property type="entry name" value="Nucleotide-diphossugar_trans"/>
</dbReference>
<evidence type="ECO:0000313" key="4">
    <source>
        <dbReference type="EMBL" id="TDX00979.1"/>
    </source>
</evidence>
<protein>
    <submittedName>
        <fullName evidence="4">Glycosyl transferase family 2</fullName>
    </submittedName>
</protein>
<keyword evidence="5" id="KW-1185">Reference proteome</keyword>
<comment type="caution">
    <text evidence="4">The sequence shown here is derived from an EMBL/GenBank/DDBJ whole genome shotgun (WGS) entry which is preliminary data.</text>
</comment>
<dbReference type="EMBL" id="SODV01000001">
    <property type="protein sequence ID" value="TDX00979.1"/>
    <property type="molecule type" value="Genomic_DNA"/>
</dbReference>
<dbReference type="Proteomes" id="UP000294498">
    <property type="component" value="Unassembled WGS sequence"/>
</dbReference>
<dbReference type="AlphaFoldDB" id="A0A4R8DSF3"/>
<keyword evidence="1 4" id="KW-0808">Transferase</keyword>
<accession>A0A4R8DSF3</accession>
<name>A0A4R8DSF3_9BACT</name>
<evidence type="ECO:0000259" key="3">
    <source>
        <dbReference type="Pfam" id="PF02709"/>
    </source>
</evidence>
<organism evidence="4 5">
    <name type="scientific">Dinghuibacter silviterrae</name>
    <dbReference type="NCBI Taxonomy" id="1539049"/>
    <lineage>
        <taxon>Bacteria</taxon>
        <taxon>Pseudomonadati</taxon>
        <taxon>Bacteroidota</taxon>
        <taxon>Chitinophagia</taxon>
        <taxon>Chitinophagales</taxon>
        <taxon>Chitinophagaceae</taxon>
        <taxon>Dinghuibacter</taxon>
    </lineage>
</organism>
<dbReference type="Pfam" id="PF00535">
    <property type="entry name" value="Glycos_transf_2"/>
    <property type="match status" value="1"/>
</dbReference>
<dbReference type="GO" id="GO:0016740">
    <property type="term" value="F:transferase activity"/>
    <property type="evidence" value="ECO:0007669"/>
    <property type="project" value="UniProtKB-KW"/>
</dbReference>
<feature type="domain" description="Galactosyltransferase C-terminal" evidence="3">
    <location>
        <begin position="143"/>
        <end position="182"/>
    </location>
</feature>
<dbReference type="InterPro" id="IPR001173">
    <property type="entry name" value="Glyco_trans_2-like"/>
</dbReference>
<dbReference type="CDD" id="cd00761">
    <property type="entry name" value="Glyco_tranf_GTA_type"/>
    <property type="match status" value="1"/>
</dbReference>
<dbReference type="Gene3D" id="3.90.550.10">
    <property type="entry name" value="Spore Coat Polysaccharide Biosynthesis Protein SpsA, Chain A"/>
    <property type="match status" value="1"/>
</dbReference>
<reference evidence="4 5" key="1">
    <citation type="submission" date="2019-03" db="EMBL/GenBank/DDBJ databases">
        <title>Genomic Encyclopedia of Type Strains, Phase IV (KMG-IV): sequencing the most valuable type-strain genomes for metagenomic binning, comparative biology and taxonomic classification.</title>
        <authorList>
            <person name="Goeker M."/>
        </authorList>
    </citation>
    <scope>NUCLEOTIDE SEQUENCE [LARGE SCALE GENOMIC DNA]</scope>
    <source>
        <strain evidence="4 5">DSM 100059</strain>
    </source>
</reference>
<sequence>MPAYISFCTVCMNRLHQLKRTLLQNIRDNEDYPDLEFILLDYNSQDGMAEWVYENCQEYLATGKLVYYRTYSPAVFNHSHSKNVAFTLATGDIVCSINADHYTGRNYAHYVHDAFEKGNNIVLTPIDFFKTKGNHRPPGDVMGKVCVKKSDFLSVNGFDESMGNYGFEDYDFINRLEMSGVRRVLIEDPSFLEFIAHSDEERYSTGKLTGHLDSVYIHYCSPAITKIIFLYKDSRFEEGTIIDNYSIDADNPIFAYTPRNSRFEFSLKEQHWNTGRWNWNGSQDKMLFYPDTGTRFSFESYFPVSDPGIVQDAVRFRHLLASRSIMEQNLETKKIMVNPLGFGRDIIFKNFNHARKDRLAGDFFILP</sequence>
<dbReference type="Pfam" id="PF02709">
    <property type="entry name" value="Glyco_transf_7C"/>
    <property type="match status" value="1"/>
</dbReference>
<evidence type="ECO:0000313" key="5">
    <source>
        <dbReference type="Proteomes" id="UP000294498"/>
    </source>
</evidence>